<keyword evidence="1" id="KW-1133">Transmembrane helix</keyword>
<evidence type="ECO:0000313" key="3">
    <source>
        <dbReference type="Proteomes" id="UP000178272"/>
    </source>
</evidence>
<gene>
    <name evidence="2" type="ORF">A3F61_02745</name>
</gene>
<protein>
    <submittedName>
        <fullName evidence="2">Uncharacterized protein</fullName>
    </submittedName>
</protein>
<sequence length="162" mass="17302">MILAMPETMDFIPQTRFEPQGSSGSFVKTTLLPGMLVLVIILAGTATGWFFSQGKTSIPVNGQIGEKLAVAPGGESGGREAGLDDVKTFRDRAEGTLKYGGIDSEGTHHLERPGGTSQSVYLTSSVVDLDQFVDKKVEVWGETIGAKKAGWLMDVGKIKILE</sequence>
<dbReference type="AlphaFoldDB" id="A0A1G1V9V9"/>
<evidence type="ECO:0000313" key="2">
    <source>
        <dbReference type="EMBL" id="OGY12176.1"/>
    </source>
</evidence>
<reference evidence="2 3" key="1">
    <citation type="journal article" date="2016" name="Nat. Commun.">
        <title>Thousands of microbial genomes shed light on interconnected biogeochemical processes in an aquifer system.</title>
        <authorList>
            <person name="Anantharaman K."/>
            <person name="Brown C.T."/>
            <person name="Hug L.A."/>
            <person name="Sharon I."/>
            <person name="Castelle C.J."/>
            <person name="Probst A.J."/>
            <person name="Thomas B.C."/>
            <person name="Singh A."/>
            <person name="Wilkins M.J."/>
            <person name="Karaoz U."/>
            <person name="Brodie E.L."/>
            <person name="Williams K.H."/>
            <person name="Hubbard S.S."/>
            <person name="Banfield J.F."/>
        </authorList>
    </citation>
    <scope>NUCLEOTIDE SEQUENCE [LARGE SCALE GENOMIC DNA]</scope>
</reference>
<proteinExistence type="predicted"/>
<keyword evidence="1" id="KW-0812">Transmembrane</keyword>
<accession>A0A1G1V9V9</accession>
<name>A0A1G1V9V9_9BACT</name>
<evidence type="ECO:0000256" key="1">
    <source>
        <dbReference type="SAM" id="Phobius"/>
    </source>
</evidence>
<dbReference type="Proteomes" id="UP000178272">
    <property type="component" value="Unassembled WGS sequence"/>
</dbReference>
<keyword evidence="1" id="KW-0472">Membrane</keyword>
<organism evidence="2 3">
    <name type="scientific">Candidatus Blackburnbacteria bacterium RIFCSPHIGHO2_12_FULL_41_13b</name>
    <dbReference type="NCBI Taxonomy" id="1797517"/>
    <lineage>
        <taxon>Bacteria</taxon>
        <taxon>Candidatus Blackburniibacteriota</taxon>
    </lineage>
</organism>
<comment type="caution">
    <text evidence="2">The sequence shown here is derived from an EMBL/GenBank/DDBJ whole genome shotgun (WGS) entry which is preliminary data.</text>
</comment>
<feature type="transmembrane region" description="Helical" evidence="1">
    <location>
        <begin position="31"/>
        <end position="51"/>
    </location>
</feature>
<dbReference type="STRING" id="1797517.A3F61_02745"/>
<dbReference type="EMBL" id="MHCA01000025">
    <property type="protein sequence ID" value="OGY12176.1"/>
    <property type="molecule type" value="Genomic_DNA"/>
</dbReference>